<evidence type="ECO:0000256" key="5">
    <source>
        <dbReference type="ARBA" id="ARBA00023027"/>
    </source>
</evidence>
<dbReference type="InterPro" id="IPR016162">
    <property type="entry name" value="Ald_DH_N"/>
</dbReference>
<comment type="pathway">
    <text evidence="1">Amino-acid degradation; L-proline degradation into L-glutamate; L-glutamate from L-proline: step 2/2.</text>
</comment>
<evidence type="ECO:0000256" key="4">
    <source>
        <dbReference type="ARBA" id="ARBA00023002"/>
    </source>
</evidence>
<dbReference type="RefSeq" id="WP_219669519.1">
    <property type="nucleotide sequence ID" value="NZ_WTFF01000189.1"/>
</dbReference>
<evidence type="ECO:0000256" key="8">
    <source>
        <dbReference type="ARBA" id="ARBA00048142"/>
    </source>
</evidence>
<evidence type="ECO:0000256" key="9">
    <source>
        <dbReference type="SAM" id="MobiDB-lite"/>
    </source>
</evidence>
<comment type="catalytic activity">
    <reaction evidence="8">
        <text>L-glutamate 5-semialdehyde + NAD(+) + H2O = L-glutamate + NADH + 2 H(+)</text>
        <dbReference type="Rhea" id="RHEA:30235"/>
        <dbReference type="ChEBI" id="CHEBI:15377"/>
        <dbReference type="ChEBI" id="CHEBI:15378"/>
        <dbReference type="ChEBI" id="CHEBI:29985"/>
        <dbReference type="ChEBI" id="CHEBI:57540"/>
        <dbReference type="ChEBI" id="CHEBI:57945"/>
        <dbReference type="ChEBI" id="CHEBI:58066"/>
        <dbReference type="EC" id="1.2.1.88"/>
    </reaction>
</comment>
<dbReference type="InterPro" id="IPR005931">
    <property type="entry name" value="P5CDH/ALDH4A1"/>
</dbReference>
<dbReference type="Proteomes" id="UP000812013">
    <property type="component" value="Unassembled WGS sequence"/>
</dbReference>
<evidence type="ECO:0000256" key="6">
    <source>
        <dbReference type="ARBA" id="ARBA00023062"/>
    </source>
</evidence>
<dbReference type="InterPro" id="IPR016163">
    <property type="entry name" value="Ald_DH_C"/>
</dbReference>
<dbReference type="GO" id="GO:0003842">
    <property type="term" value="F:L-glutamate gamma-semialdehyde dehydrogenase activity"/>
    <property type="evidence" value="ECO:0007669"/>
    <property type="project" value="UniProtKB-EC"/>
</dbReference>
<feature type="domain" description="Aldehyde dehydrogenase" evidence="10">
    <location>
        <begin position="54"/>
        <end position="526"/>
    </location>
</feature>
<keyword evidence="6" id="KW-0642">Proline metabolism</keyword>
<evidence type="ECO:0000313" key="12">
    <source>
        <dbReference type="Proteomes" id="UP000812013"/>
    </source>
</evidence>
<dbReference type="Pfam" id="PF00171">
    <property type="entry name" value="Aldedh"/>
    <property type="match status" value="1"/>
</dbReference>
<keyword evidence="12" id="KW-1185">Reference proteome</keyword>
<keyword evidence="4 11" id="KW-0560">Oxidoreductase</keyword>
<comment type="similarity">
    <text evidence="2">Belongs to the aldehyde dehydrogenase family.</text>
</comment>
<dbReference type="Gene3D" id="3.40.309.10">
    <property type="entry name" value="Aldehyde Dehydrogenase, Chain A, domain 2"/>
    <property type="match status" value="1"/>
</dbReference>
<evidence type="ECO:0000259" key="10">
    <source>
        <dbReference type="Pfam" id="PF00171"/>
    </source>
</evidence>
<dbReference type="EC" id="1.2.1.88" evidence="3"/>
<dbReference type="PANTHER" id="PTHR42862:SF1">
    <property type="entry name" value="DELTA-1-PYRROLINE-5-CARBOXYLATE DEHYDROGENASE 2, ISOFORM A-RELATED"/>
    <property type="match status" value="1"/>
</dbReference>
<name>A0ABS6ZAK1_9ACTN</name>
<evidence type="ECO:0000256" key="7">
    <source>
        <dbReference type="ARBA" id="ARBA00032259"/>
    </source>
</evidence>
<accession>A0ABS6ZAK1</accession>
<protein>
    <recommendedName>
        <fullName evidence="7">L-glutamate gamma-semialdehyde dehydrogenase</fullName>
        <ecNumber evidence="3">1.2.1.88</ecNumber>
    </recommendedName>
    <alternativeName>
        <fullName evidence="7">L-glutamate gamma-semialdehyde dehydrogenase</fullName>
    </alternativeName>
</protein>
<dbReference type="InterPro" id="IPR050485">
    <property type="entry name" value="Proline_metab_enzyme"/>
</dbReference>
<sequence>MDAVTQVPAPVNEPVHSYAPGSAERARLEAQLKLLAENPIELPMTINGEKRMGAGERFDVVQPHDHRSVIGTYANATQDDARDAIEAALAAAPAWRAMAFDDRAAIILRAAELLAGPWREKLAASTMLGQSKTAQQAEIDTPCELVDFWRFNVHFARQILAEQPVANSAGVWNRSDHRPLEGFVYAITPFNFTAIAGNLPTAPALMGNVVVWKPSPTQTHSAVLLMELLEEAGLPKGVINLVTGDGIAVSEVALEHPELAGIHFTGSTKTFQYLWKTVGNNIEKYKSYPRLVGETGGKDFVVAHPSADRAILKTALTRGSFEFQGQKCSASSRAYIPASIWNDGFKEQFAAEVDGLTMGSVTDLSNFIGAVIDERAFAKNKAAIDRAKADPTCTIVAGGTYDDSEGYFVRPTVIECSDPENEVFTTEYFGPILAVHVYDDAEYDAMLEQMESVSAYALTGSVIAGDRYAAAHTMDKLRFAAGNFYINDKSTGAVVGQQPFGGGRASGTNDKAGAASNLLRWTSTRSIKETLVPPTEYGYPHMG</sequence>
<proteinExistence type="inferred from homology"/>
<comment type="caution">
    <text evidence="11">The sequence shown here is derived from an EMBL/GenBank/DDBJ whole genome shotgun (WGS) entry which is preliminary data.</text>
</comment>
<dbReference type="InterPro" id="IPR016160">
    <property type="entry name" value="Ald_DH_CS_CYS"/>
</dbReference>
<organism evidence="11 12">
    <name type="scientific">Streptomyces bambusae</name>
    <dbReference type="NCBI Taxonomy" id="1550616"/>
    <lineage>
        <taxon>Bacteria</taxon>
        <taxon>Bacillati</taxon>
        <taxon>Actinomycetota</taxon>
        <taxon>Actinomycetes</taxon>
        <taxon>Kitasatosporales</taxon>
        <taxon>Streptomycetaceae</taxon>
        <taxon>Streptomyces</taxon>
    </lineage>
</organism>
<dbReference type="PANTHER" id="PTHR42862">
    <property type="entry name" value="DELTA-1-PYRROLINE-5-CARBOXYLATE DEHYDROGENASE 1, ISOFORM A-RELATED"/>
    <property type="match status" value="1"/>
</dbReference>
<dbReference type="PROSITE" id="PS00070">
    <property type="entry name" value="ALDEHYDE_DEHYDR_CYS"/>
    <property type="match status" value="1"/>
</dbReference>
<gene>
    <name evidence="11" type="primary">pruA</name>
    <name evidence="11" type="ORF">GPJ59_23465</name>
</gene>
<dbReference type="NCBIfam" id="TIGR01236">
    <property type="entry name" value="D1pyr5carbox1"/>
    <property type="match status" value="1"/>
</dbReference>
<evidence type="ECO:0000256" key="1">
    <source>
        <dbReference type="ARBA" id="ARBA00004786"/>
    </source>
</evidence>
<keyword evidence="5" id="KW-0520">NAD</keyword>
<feature type="region of interest" description="Disordered" evidence="9">
    <location>
        <begin position="1"/>
        <end position="20"/>
    </location>
</feature>
<reference evidence="11 12" key="1">
    <citation type="submission" date="2019-12" db="EMBL/GenBank/DDBJ databases">
        <title>Genome sequence of Streptomyces bambusae.</title>
        <authorList>
            <person name="Bansal K."/>
            <person name="Choksket S."/>
            <person name="Korpole S."/>
            <person name="Patil P.B."/>
        </authorList>
    </citation>
    <scope>NUCLEOTIDE SEQUENCE [LARGE SCALE GENOMIC DNA]</scope>
    <source>
        <strain evidence="11 12">SK60</strain>
    </source>
</reference>
<evidence type="ECO:0000256" key="3">
    <source>
        <dbReference type="ARBA" id="ARBA00012884"/>
    </source>
</evidence>
<dbReference type="InterPro" id="IPR015590">
    <property type="entry name" value="Aldehyde_DH_dom"/>
</dbReference>
<dbReference type="EMBL" id="WTFF01000189">
    <property type="protein sequence ID" value="MBW5484757.1"/>
    <property type="molecule type" value="Genomic_DNA"/>
</dbReference>
<dbReference type="InterPro" id="IPR016161">
    <property type="entry name" value="Ald_DH/histidinol_DH"/>
</dbReference>
<dbReference type="SUPFAM" id="SSF53720">
    <property type="entry name" value="ALDH-like"/>
    <property type="match status" value="1"/>
</dbReference>
<evidence type="ECO:0000256" key="2">
    <source>
        <dbReference type="ARBA" id="ARBA00009986"/>
    </source>
</evidence>
<evidence type="ECO:0000313" key="11">
    <source>
        <dbReference type="EMBL" id="MBW5484757.1"/>
    </source>
</evidence>
<dbReference type="Gene3D" id="3.40.605.10">
    <property type="entry name" value="Aldehyde Dehydrogenase, Chain A, domain 1"/>
    <property type="match status" value="1"/>
</dbReference>